<gene>
    <name evidence="1" type="ORF">DERF_001578</name>
</gene>
<evidence type="ECO:0000313" key="2">
    <source>
        <dbReference type="Proteomes" id="UP000790347"/>
    </source>
</evidence>
<proteinExistence type="predicted"/>
<name>A0A922I9T1_DERFA</name>
<dbReference type="Gene3D" id="3.40.50.720">
    <property type="entry name" value="NAD(P)-binding Rossmann-like Domain"/>
    <property type="match status" value="1"/>
</dbReference>
<dbReference type="Proteomes" id="UP000790347">
    <property type="component" value="Unassembled WGS sequence"/>
</dbReference>
<sequence length="83" mass="9973">MNVPSFIIDVFTRPPKEGTETILYIALSPKLTNISGKYFEDCKEQKSSKISYDENLQQQLWLRTWQDLRPWLNNNEYNRLIEY</sequence>
<keyword evidence="2" id="KW-1185">Reference proteome</keyword>
<dbReference type="EMBL" id="ASGP02000001">
    <property type="protein sequence ID" value="KAH9527569.1"/>
    <property type="molecule type" value="Genomic_DNA"/>
</dbReference>
<dbReference type="AlphaFoldDB" id="A0A922I9T1"/>
<accession>A0A922I9T1</accession>
<reference evidence="1" key="2">
    <citation type="journal article" date="2022" name="Res Sq">
        <title>Comparative Genomics Reveals Insights into the Divergent Evolution of Astigmatic Mites and Household Pest Adaptations.</title>
        <authorList>
            <person name="Xiong Q."/>
            <person name="Wan A.T.-Y."/>
            <person name="Liu X.-Y."/>
            <person name="Fung C.S.-H."/>
            <person name="Xiao X."/>
            <person name="Malainual N."/>
            <person name="Hou J."/>
            <person name="Wang L."/>
            <person name="Wang M."/>
            <person name="Yang K."/>
            <person name="Cui Y."/>
            <person name="Leung E."/>
            <person name="Nong W."/>
            <person name="Shin S.-K."/>
            <person name="Au S."/>
            <person name="Jeong K.Y."/>
            <person name="Chew F.T."/>
            <person name="Hui J."/>
            <person name="Leung T.F."/>
            <person name="Tungtrongchitr A."/>
            <person name="Zhong N."/>
            <person name="Liu Z."/>
            <person name="Tsui S."/>
        </authorList>
    </citation>
    <scope>NUCLEOTIDE SEQUENCE</scope>
    <source>
        <strain evidence="1">Derf</strain>
        <tissue evidence="1">Whole organism</tissue>
    </source>
</reference>
<organism evidence="1 2">
    <name type="scientific">Dermatophagoides farinae</name>
    <name type="common">American house dust mite</name>
    <dbReference type="NCBI Taxonomy" id="6954"/>
    <lineage>
        <taxon>Eukaryota</taxon>
        <taxon>Metazoa</taxon>
        <taxon>Ecdysozoa</taxon>
        <taxon>Arthropoda</taxon>
        <taxon>Chelicerata</taxon>
        <taxon>Arachnida</taxon>
        <taxon>Acari</taxon>
        <taxon>Acariformes</taxon>
        <taxon>Sarcoptiformes</taxon>
        <taxon>Astigmata</taxon>
        <taxon>Psoroptidia</taxon>
        <taxon>Analgoidea</taxon>
        <taxon>Pyroglyphidae</taxon>
        <taxon>Dermatophagoidinae</taxon>
        <taxon>Dermatophagoides</taxon>
    </lineage>
</organism>
<comment type="caution">
    <text evidence="1">The sequence shown here is derived from an EMBL/GenBank/DDBJ whole genome shotgun (WGS) entry which is preliminary data.</text>
</comment>
<evidence type="ECO:0000313" key="1">
    <source>
        <dbReference type="EMBL" id="KAH9527569.1"/>
    </source>
</evidence>
<reference evidence="1" key="1">
    <citation type="submission" date="2013-05" db="EMBL/GenBank/DDBJ databases">
        <authorList>
            <person name="Yim A.K.Y."/>
            <person name="Chan T.F."/>
            <person name="Ji K.M."/>
            <person name="Liu X.Y."/>
            <person name="Zhou J.W."/>
            <person name="Li R.Q."/>
            <person name="Yang K.Y."/>
            <person name="Li J."/>
            <person name="Li M."/>
            <person name="Law P.T.W."/>
            <person name="Wu Y.L."/>
            <person name="Cai Z.L."/>
            <person name="Qin H."/>
            <person name="Bao Y."/>
            <person name="Leung R.K.K."/>
            <person name="Ng P.K.S."/>
            <person name="Zou J."/>
            <person name="Zhong X.J."/>
            <person name="Ran P.X."/>
            <person name="Zhong N.S."/>
            <person name="Liu Z.G."/>
            <person name="Tsui S.K.W."/>
        </authorList>
    </citation>
    <scope>NUCLEOTIDE SEQUENCE</scope>
    <source>
        <strain evidence="1">Derf</strain>
        <tissue evidence="1">Whole organism</tissue>
    </source>
</reference>
<protein>
    <submittedName>
        <fullName evidence="1">Uncharacterized protein</fullName>
    </submittedName>
</protein>